<dbReference type="InterPro" id="IPR027417">
    <property type="entry name" value="P-loop_NTPase"/>
</dbReference>
<accession>A0A261F4G7</accession>
<keyword evidence="3 6" id="KW-0067">ATP-binding</keyword>
<dbReference type="InterPro" id="IPR003593">
    <property type="entry name" value="AAA+_ATPase"/>
</dbReference>
<dbReference type="InterPro" id="IPR003439">
    <property type="entry name" value="ABC_transporter-like_ATP-bd"/>
</dbReference>
<dbReference type="SMART" id="SM00382">
    <property type="entry name" value="AAA"/>
    <property type="match status" value="1"/>
</dbReference>
<dbReference type="OrthoDB" id="9804819at2"/>
<feature type="region of interest" description="Disordered" evidence="4">
    <location>
        <begin position="231"/>
        <end position="254"/>
    </location>
</feature>
<evidence type="ECO:0000259" key="5">
    <source>
        <dbReference type="PROSITE" id="PS50893"/>
    </source>
</evidence>
<sequence>MNPSIDGSETGMIPTTRLVAKDVSFSYHGNDILTDVSLSLRGGNVVGVVGPNGVGKTTLFSLLVGDLSPRSGSVAVNGVPVAEMTDRSGIFGVSLPSYGFSSALSVRSALSDVCSALGAQRDTLARLKRRFGVDSFEHKRIGKLSTGMRKKFELVVAAMKEPPIMLLDEPTNGLDVESVAQLRCFVGECRQRGCLILVSSHSMSELDSVADSLIGVHDGSVAMLETFQPGVPGSAERSYQTMSTAEGGRRDAEK</sequence>
<dbReference type="PROSITE" id="PS50893">
    <property type="entry name" value="ABC_TRANSPORTER_2"/>
    <property type="match status" value="1"/>
</dbReference>
<reference evidence="6 7" key="1">
    <citation type="journal article" date="2017" name="BMC Genomics">
        <title>Comparative genomic and phylogenomic analyses of the Bifidobacteriaceae family.</title>
        <authorList>
            <person name="Lugli G.A."/>
            <person name="Milani C."/>
            <person name="Turroni F."/>
            <person name="Duranti S."/>
            <person name="Mancabelli L."/>
            <person name="Mangifesta M."/>
            <person name="Ferrario C."/>
            <person name="Modesto M."/>
            <person name="Mattarelli P."/>
            <person name="Jiri K."/>
            <person name="van Sinderen D."/>
            <person name="Ventura M."/>
        </authorList>
    </citation>
    <scope>NUCLEOTIDE SEQUENCE [LARGE SCALE GENOMIC DNA]</scope>
    <source>
        <strain evidence="6 7">DSM 24744</strain>
    </source>
</reference>
<keyword evidence="2" id="KW-0547">Nucleotide-binding</keyword>
<dbReference type="PANTHER" id="PTHR42939">
    <property type="entry name" value="ABC TRANSPORTER ATP-BINDING PROTEIN ALBC-RELATED"/>
    <property type="match status" value="1"/>
</dbReference>
<evidence type="ECO:0000256" key="4">
    <source>
        <dbReference type="SAM" id="MobiDB-lite"/>
    </source>
</evidence>
<dbReference type="AlphaFoldDB" id="A0A261F4G7"/>
<protein>
    <submittedName>
        <fullName evidence="6">ABC transporter ATP-binding protein</fullName>
    </submittedName>
</protein>
<dbReference type="PANTHER" id="PTHR42939:SF1">
    <property type="entry name" value="ABC TRANSPORTER ATP-BINDING PROTEIN ALBC-RELATED"/>
    <property type="match status" value="1"/>
</dbReference>
<organism evidence="6 7">
    <name type="scientific">Pseudoscardovia suis</name>
    <dbReference type="NCBI Taxonomy" id="987063"/>
    <lineage>
        <taxon>Bacteria</taxon>
        <taxon>Bacillati</taxon>
        <taxon>Actinomycetota</taxon>
        <taxon>Actinomycetes</taxon>
        <taxon>Bifidobacteriales</taxon>
        <taxon>Bifidobacteriaceae</taxon>
        <taxon>Pseudoscardovia</taxon>
    </lineage>
</organism>
<dbReference type="GO" id="GO:0016887">
    <property type="term" value="F:ATP hydrolysis activity"/>
    <property type="evidence" value="ECO:0007669"/>
    <property type="project" value="InterPro"/>
</dbReference>
<evidence type="ECO:0000256" key="3">
    <source>
        <dbReference type="ARBA" id="ARBA00022840"/>
    </source>
</evidence>
<dbReference type="RefSeq" id="WP_094690443.1">
    <property type="nucleotide sequence ID" value="NZ_MWWQ01000001.1"/>
</dbReference>
<evidence type="ECO:0000256" key="2">
    <source>
        <dbReference type="ARBA" id="ARBA00022741"/>
    </source>
</evidence>
<proteinExistence type="predicted"/>
<dbReference type="EMBL" id="MWWQ01000001">
    <property type="protein sequence ID" value="OZG53994.1"/>
    <property type="molecule type" value="Genomic_DNA"/>
</dbReference>
<name>A0A261F4G7_9BIFI</name>
<keyword evidence="7" id="KW-1185">Reference proteome</keyword>
<comment type="caution">
    <text evidence="6">The sequence shown here is derived from an EMBL/GenBank/DDBJ whole genome shotgun (WGS) entry which is preliminary data.</text>
</comment>
<dbReference type="Pfam" id="PF00005">
    <property type="entry name" value="ABC_tran"/>
    <property type="match status" value="1"/>
</dbReference>
<dbReference type="SUPFAM" id="SSF52540">
    <property type="entry name" value="P-loop containing nucleoside triphosphate hydrolases"/>
    <property type="match status" value="1"/>
</dbReference>
<feature type="domain" description="ABC transporter" evidence="5">
    <location>
        <begin position="18"/>
        <end position="243"/>
    </location>
</feature>
<keyword evidence="1" id="KW-0813">Transport</keyword>
<dbReference type="InterPro" id="IPR051782">
    <property type="entry name" value="ABC_Transporter_VariousFunc"/>
</dbReference>
<gene>
    <name evidence="6" type="ORF">PSSU_0097</name>
</gene>
<dbReference type="Gene3D" id="3.40.50.300">
    <property type="entry name" value="P-loop containing nucleotide triphosphate hydrolases"/>
    <property type="match status" value="1"/>
</dbReference>
<dbReference type="GO" id="GO:0005524">
    <property type="term" value="F:ATP binding"/>
    <property type="evidence" value="ECO:0007669"/>
    <property type="project" value="UniProtKB-KW"/>
</dbReference>
<dbReference type="Proteomes" id="UP000216454">
    <property type="component" value="Unassembled WGS sequence"/>
</dbReference>
<evidence type="ECO:0000256" key="1">
    <source>
        <dbReference type="ARBA" id="ARBA00022448"/>
    </source>
</evidence>
<evidence type="ECO:0000313" key="6">
    <source>
        <dbReference type="EMBL" id="OZG53994.1"/>
    </source>
</evidence>
<evidence type="ECO:0000313" key="7">
    <source>
        <dbReference type="Proteomes" id="UP000216454"/>
    </source>
</evidence>